<dbReference type="EMBL" id="JBDJPC010000005">
    <property type="protein sequence ID" value="KAL1502750.1"/>
    <property type="molecule type" value="Genomic_DNA"/>
</dbReference>
<name>A0ABD1EVJ0_HYPHA</name>
<dbReference type="GO" id="GO:0005634">
    <property type="term" value="C:nucleus"/>
    <property type="evidence" value="ECO:0007669"/>
    <property type="project" value="UniProtKB-SubCell"/>
</dbReference>
<dbReference type="SUPFAM" id="SSF46689">
    <property type="entry name" value="Homeodomain-like"/>
    <property type="match status" value="1"/>
</dbReference>
<evidence type="ECO:0000256" key="1">
    <source>
        <dbReference type="ARBA" id="ARBA00004123"/>
    </source>
</evidence>
<sequence>MPSVRHCSEVEAAQIVTLHNAGCRQEEIAQCFNRGPSTVSNILKRYQDIGNFVWRSGQGRKRSATEIDD</sequence>
<evidence type="ECO:0000313" key="3">
    <source>
        <dbReference type="Proteomes" id="UP001566132"/>
    </source>
</evidence>
<dbReference type="Proteomes" id="UP001566132">
    <property type="component" value="Unassembled WGS sequence"/>
</dbReference>
<keyword evidence="3" id="KW-1185">Reference proteome</keyword>
<gene>
    <name evidence="2" type="ORF">ABEB36_007852</name>
</gene>
<dbReference type="InterPro" id="IPR036388">
    <property type="entry name" value="WH-like_DNA-bd_sf"/>
</dbReference>
<comment type="caution">
    <text evidence="2">The sequence shown here is derived from an EMBL/GenBank/DDBJ whole genome shotgun (WGS) entry which is preliminary data.</text>
</comment>
<protein>
    <submittedName>
        <fullName evidence="2">Uncharacterized protein</fullName>
    </submittedName>
</protein>
<proteinExistence type="predicted"/>
<evidence type="ECO:0000313" key="2">
    <source>
        <dbReference type="EMBL" id="KAL1502750.1"/>
    </source>
</evidence>
<organism evidence="2 3">
    <name type="scientific">Hypothenemus hampei</name>
    <name type="common">Coffee berry borer</name>
    <dbReference type="NCBI Taxonomy" id="57062"/>
    <lineage>
        <taxon>Eukaryota</taxon>
        <taxon>Metazoa</taxon>
        <taxon>Ecdysozoa</taxon>
        <taxon>Arthropoda</taxon>
        <taxon>Hexapoda</taxon>
        <taxon>Insecta</taxon>
        <taxon>Pterygota</taxon>
        <taxon>Neoptera</taxon>
        <taxon>Endopterygota</taxon>
        <taxon>Coleoptera</taxon>
        <taxon>Polyphaga</taxon>
        <taxon>Cucujiformia</taxon>
        <taxon>Curculionidae</taxon>
        <taxon>Scolytinae</taxon>
        <taxon>Hypothenemus</taxon>
    </lineage>
</organism>
<dbReference type="AlphaFoldDB" id="A0ABD1EVJ0"/>
<reference evidence="2 3" key="1">
    <citation type="submission" date="2024-05" db="EMBL/GenBank/DDBJ databases">
        <title>Genetic variation in Jamaican populations of the coffee berry borer (Hypothenemus hampei).</title>
        <authorList>
            <person name="Errbii M."/>
            <person name="Myrie A."/>
        </authorList>
    </citation>
    <scope>NUCLEOTIDE SEQUENCE [LARGE SCALE GENOMIC DNA]</scope>
    <source>
        <strain evidence="2">JA-Hopewell-2020-01-JO</strain>
        <tissue evidence="2">Whole body</tissue>
    </source>
</reference>
<comment type="subcellular location">
    <subcellularLocation>
        <location evidence="1">Nucleus</location>
    </subcellularLocation>
</comment>
<accession>A0ABD1EVJ0</accession>
<feature type="non-terminal residue" evidence="2">
    <location>
        <position position="69"/>
    </location>
</feature>
<dbReference type="Gene3D" id="1.10.10.10">
    <property type="entry name" value="Winged helix-like DNA-binding domain superfamily/Winged helix DNA-binding domain"/>
    <property type="match status" value="1"/>
</dbReference>
<dbReference type="Pfam" id="PF13384">
    <property type="entry name" value="HTH_23"/>
    <property type="match status" value="1"/>
</dbReference>
<dbReference type="InterPro" id="IPR009057">
    <property type="entry name" value="Homeodomain-like_sf"/>
</dbReference>